<dbReference type="RefSeq" id="WP_120239940.1">
    <property type="nucleotide sequence ID" value="NZ_RAPQ01000009.1"/>
</dbReference>
<keyword evidence="1" id="KW-1133">Transmembrane helix</keyword>
<protein>
    <submittedName>
        <fullName evidence="2">Uncharacterized protein</fullName>
    </submittedName>
</protein>
<dbReference type="Proteomes" id="UP000284531">
    <property type="component" value="Unassembled WGS sequence"/>
</dbReference>
<comment type="caution">
    <text evidence="2">The sequence shown here is derived from an EMBL/GenBank/DDBJ whole genome shotgun (WGS) entry which is preliminary data.</text>
</comment>
<evidence type="ECO:0000256" key="1">
    <source>
        <dbReference type="SAM" id="Phobius"/>
    </source>
</evidence>
<gene>
    <name evidence="2" type="ORF">BXY64_2161</name>
</gene>
<feature type="transmembrane region" description="Helical" evidence="1">
    <location>
        <begin position="83"/>
        <end position="108"/>
    </location>
</feature>
<feature type="transmembrane region" description="Helical" evidence="1">
    <location>
        <begin position="14"/>
        <end position="31"/>
    </location>
</feature>
<keyword evidence="1" id="KW-0472">Membrane</keyword>
<organism evidence="2 3">
    <name type="scientific">Marinifilum flexuosum</name>
    <dbReference type="NCBI Taxonomy" id="1117708"/>
    <lineage>
        <taxon>Bacteria</taxon>
        <taxon>Pseudomonadati</taxon>
        <taxon>Bacteroidota</taxon>
        <taxon>Bacteroidia</taxon>
        <taxon>Marinilabiliales</taxon>
        <taxon>Marinifilaceae</taxon>
    </lineage>
</organism>
<keyword evidence="1" id="KW-0812">Transmembrane</keyword>
<sequence length="118" mass="13528">MTEKKTNKLQEKKIKVISYFIASIVIAYFVYPEAAKEYTGFNGFFMGAIHGNFIWINKIYSMILSSEPERLVKAAKYSTGYNITYWFGIITMAYYFFSAFAITVLVPLGRKAQAKLNS</sequence>
<proteinExistence type="predicted"/>
<name>A0A419X388_9BACT</name>
<dbReference type="EMBL" id="RAPQ01000009">
    <property type="protein sequence ID" value="RKE02080.1"/>
    <property type="molecule type" value="Genomic_DNA"/>
</dbReference>
<accession>A0A419X388</accession>
<keyword evidence="3" id="KW-1185">Reference proteome</keyword>
<dbReference type="AlphaFoldDB" id="A0A419X388"/>
<reference evidence="2 3" key="1">
    <citation type="submission" date="2018-09" db="EMBL/GenBank/DDBJ databases">
        <title>Genomic Encyclopedia of Archaeal and Bacterial Type Strains, Phase II (KMG-II): from individual species to whole genera.</title>
        <authorList>
            <person name="Goeker M."/>
        </authorList>
    </citation>
    <scope>NUCLEOTIDE SEQUENCE [LARGE SCALE GENOMIC DNA]</scope>
    <source>
        <strain evidence="2 3">DSM 21950</strain>
    </source>
</reference>
<evidence type="ECO:0000313" key="3">
    <source>
        <dbReference type="Proteomes" id="UP000284531"/>
    </source>
</evidence>
<evidence type="ECO:0000313" key="2">
    <source>
        <dbReference type="EMBL" id="RKE02080.1"/>
    </source>
</evidence>
<dbReference type="OrthoDB" id="9829710at2"/>